<dbReference type="EMBL" id="JAWMAJ010000074">
    <property type="protein sequence ID" value="MDV7218757.1"/>
    <property type="molecule type" value="Genomic_DNA"/>
</dbReference>
<dbReference type="PROSITE" id="PS01081">
    <property type="entry name" value="HTH_TETR_1"/>
    <property type="match status" value="1"/>
</dbReference>
<evidence type="ECO:0000256" key="5">
    <source>
        <dbReference type="SAM" id="MobiDB-lite"/>
    </source>
</evidence>
<gene>
    <name evidence="7" type="ORF">R5A26_22680</name>
</gene>
<name>A0ABU4FDU5_9ACTN</name>
<dbReference type="Proteomes" id="UP001187346">
    <property type="component" value="Unassembled WGS sequence"/>
</dbReference>
<dbReference type="PANTHER" id="PTHR47506">
    <property type="entry name" value="TRANSCRIPTIONAL REGULATORY PROTEIN"/>
    <property type="match status" value="1"/>
</dbReference>
<evidence type="ECO:0000313" key="8">
    <source>
        <dbReference type="Proteomes" id="UP001187346"/>
    </source>
</evidence>
<dbReference type="InterPro" id="IPR009057">
    <property type="entry name" value="Homeodomain-like_sf"/>
</dbReference>
<feature type="domain" description="HTH tetR-type" evidence="6">
    <location>
        <begin position="10"/>
        <end position="70"/>
    </location>
</feature>
<organism evidence="7 8">
    <name type="scientific">Streptomyces prunicolor</name>
    <dbReference type="NCBI Taxonomy" id="67348"/>
    <lineage>
        <taxon>Bacteria</taxon>
        <taxon>Bacillati</taxon>
        <taxon>Actinomycetota</taxon>
        <taxon>Actinomycetes</taxon>
        <taxon>Kitasatosporales</taxon>
        <taxon>Streptomycetaceae</taxon>
        <taxon>Streptomyces</taxon>
    </lineage>
</organism>
<evidence type="ECO:0000256" key="1">
    <source>
        <dbReference type="ARBA" id="ARBA00023015"/>
    </source>
</evidence>
<sequence>MPQPKQDRAIRTRHTILMAAAAVFEERGYQAATISEILTTANVTKGALYFHFKSKEQLAQGVLAGHDQNLTVPPQPCKTQELIDITMLHAHRLQTDPLVRAGVRLTLDQRADGLDRTGPFHHWITVVTDLLTQAQKQGELLPHVNPTETAHILVGAFTGIQAMSQATTNYQNLPATLTTLLQHTLPTITHPATLTTLNLTPQRGHTVHTETTAAAAPDEMTTEAADNQPPTEPS</sequence>
<feature type="region of interest" description="Disordered" evidence="5">
    <location>
        <begin position="209"/>
        <end position="234"/>
    </location>
</feature>
<evidence type="ECO:0000256" key="3">
    <source>
        <dbReference type="ARBA" id="ARBA00023163"/>
    </source>
</evidence>
<feature type="compositionally biased region" description="Polar residues" evidence="5">
    <location>
        <begin position="224"/>
        <end position="234"/>
    </location>
</feature>
<proteinExistence type="predicted"/>
<reference evidence="7 8" key="1">
    <citation type="submission" date="2023-10" db="EMBL/GenBank/DDBJ databases">
        <title>Characterization of rhizosphere-enriched actinobacteria from wheat plants lab-grown on chernevaya soil.</title>
        <authorList>
            <person name="Tikhonova E.N."/>
            <person name="Konopkin A."/>
            <person name="Kravchenko I.K."/>
        </authorList>
    </citation>
    <scope>NUCLEOTIDE SEQUENCE [LARGE SCALE GENOMIC DNA]</scope>
    <source>
        <strain evidence="7 8">RR29</strain>
    </source>
</reference>
<dbReference type="PRINTS" id="PR00455">
    <property type="entry name" value="HTHTETR"/>
</dbReference>
<dbReference type="InterPro" id="IPR054126">
    <property type="entry name" value="CprB_TetR_C"/>
</dbReference>
<feature type="DNA-binding region" description="H-T-H motif" evidence="4">
    <location>
        <begin position="33"/>
        <end position="52"/>
    </location>
</feature>
<dbReference type="PROSITE" id="PS50977">
    <property type="entry name" value="HTH_TETR_2"/>
    <property type="match status" value="1"/>
</dbReference>
<accession>A0ABU4FDU5</accession>
<dbReference type="SUPFAM" id="SSF48498">
    <property type="entry name" value="Tetracyclin repressor-like, C-terminal domain"/>
    <property type="match status" value="1"/>
</dbReference>
<dbReference type="PANTHER" id="PTHR47506:SF1">
    <property type="entry name" value="HTH-TYPE TRANSCRIPTIONAL REGULATOR YJDC"/>
    <property type="match status" value="1"/>
</dbReference>
<keyword evidence="1" id="KW-0805">Transcription regulation</keyword>
<evidence type="ECO:0000256" key="2">
    <source>
        <dbReference type="ARBA" id="ARBA00023125"/>
    </source>
</evidence>
<dbReference type="InterPro" id="IPR001647">
    <property type="entry name" value="HTH_TetR"/>
</dbReference>
<dbReference type="InterPro" id="IPR036271">
    <property type="entry name" value="Tet_transcr_reg_TetR-rel_C_sf"/>
</dbReference>
<dbReference type="SUPFAM" id="SSF46689">
    <property type="entry name" value="Homeodomain-like"/>
    <property type="match status" value="1"/>
</dbReference>
<protein>
    <submittedName>
        <fullName evidence="7">ScbR family autoregulator-binding transcription factor</fullName>
    </submittedName>
</protein>
<dbReference type="InterPro" id="IPR023772">
    <property type="entry name" value="DNA-bd_HTH_TetR-type_CS"/>
</dbReference>
<dbReference type="NCBIfam" id="NF041196">
    <property type="entry name" value="ScbR_bind_reg"/>
    <property type="match status" value="1"/>
</dbReference>
<dbReference type="Gene3D" id="1.10.357.10">
    <property type="entry name" value="Tetracycline Repressor, domain 2"/>
    <property type="match status" value="1"/>
</dbReference>
<evidence type="ECO:0000313" key="7">
    <source>
        <dbReference type="EMBL" id="MDV7218757.1"/>
    </source>
</evidence>
<evidence type="ECO:0000256" key="4">
    <source>
        <dbReference type="PROSITE-ProRule" id="PRU00335"/>
    </source>
</evidence>
<keyword evidence="8" id="KW-1185">Reference proteome</keyword>
<dbReference type="InterPro" id="IPR047923">
    <property type="entry name" value="ArpA-like"/>
</dbReference>
<keyword evidence="2 4" id="KW-0238">DNA-binding</keyword>
<dbReference type="Pfam" id="PF21935">
    <property type="entry name" value="TetR_C_45"/>
    <property type="match status" value="1"/>
</dbReference>
<dbReference type="Pfam" id="PF00440">
    <property type="entry name" value="TetR_N"/>
    <property type="match status" value="1"/>
</dbReference>
<keyword evidence="3" id="KW-0804">Transcription</keyword>
<comment type="caution">
    <text evidence="7">The sequence shown here is derived from an EMBL/GenBank/DDBJ whole genome shotgun (WGS) entry which is preliminary data.</text>
</comment>
<evidence type="ECO:0000259" key="6">
    <source>
        <dbReference type="PROSITE" id="PS50977"/>
    </source>
</evidence>
<dbReference type="RefSeq" id="WP_317772978.1">
    <property type="nucleotide sequence ID" value="NZ_JAWMAJ010000074.1"/>
</dbReference>